<accession>A0A0U3J6Y2</accession>
<name>A0A0U3J6Y2_RHILV</name>
<dbReference type="EMBL" id="KT944070">
    <property type="protein sequence ID" value="ALU64490.1"/>
    <property type="molecule type" value="Genomic_DNA"/>
</dbReference>
<proteinExistence type="predicted"/>
<protein>
    <submittedName>
        <fullName evidence="1">Uncharacterized protein</fullName>
    </submittedName>
</protein>
<evidence type="ECO:0000313" key="1">
    <source>
        <dbReference type="EMBL" id="ALU64490.1"/>
    </source>
</evidence>
<sequence>MAALQRLLAESRLPIEQSCSSGALIVRSGAKCALFDR</sequence>
<organism evidence="1">
    <name type="scientific">Rhizobium leguminosarum bv. viciae</name>
    <dbReference type="NCBI Taxonomy" id="387"/>
    <lineage>
        <taxon>Bacteria</taxon>
        <taxon>Pseudomonadati</taxon>
        <taxon>Pseudomonadota</taxon>
        <taxon>Alphaproteobacteria</taxon>
        <taxon>Hyphomicrobiales</taxon>
        <taxon>Rhizobiaceae</taxon>
        <taxon>Rhizobium/Agrobacterium group</taxon>
        <taxon>Rhizobium</taxon>
    </lineage>
</organism>
<dbReference type="AlphaFoldDB" id="A0A0U3J6Y2"/>
<reference evidence="1" key="1">
    <citation type="submission" date="2015-10" db="EMBL/GenBank/DDBJ databases">
        <title>Comparative analysis of sym-gene organization in Rhizobium leguminosarum bv. viciae strains, isolated from different host plants and demonstrating clear differences in symbiotic specificity.</title>
        <authorList>
            <person name="Chirak E.R."/>
            <person name="Kimeklis A.K."/>
            <person name="Andronov E.E."/>
        </authorList>
    </citation>
    <scope>NUCLEOTIDE SEQUENCE</scope>
    <source>
        <strain evidence="1">Vaf12</strain>
    </source>
</reference>